<protein>
    <recommendedName>
        <fullName evidence="3">Metal ABC transporter ATPase</fullName>
    </recommendedName>
</protein>
<dbReference type="RefSeq" id="WP_102647332.1">
    <property type="nucleotide sequence ID" value="NZ_PNYA01000020.1"/>
</dbReference>
<keyword evidence="2" id="KW-1185">Reference proteome</keyword>
<dbReference type="InterPro" id="IPR036567">
    <property type="entry name" value="RHF-like"/>
</dbReference>
<name>A0A2N7VJ86_9BURK</name>
<sequence length="105" mass="11605">MGIGMHIVYLGFPGEARIEAEAGVQLLRLMRFASRVGACHLAIELLHGPGGKYYDARLDIITPDKELIALPHCSETQPEAAVRAAFDYAERELTHRGADFSRLNK</sequence>
<dbReference type="Proteomes" id="UP000235616">
    <property type="component" value="Unassembled WGS sequence"/>
</dbReference>
<dbReference type="OrthoDB" id="9132248at2"/>
<reference evidence="1 2" key="1">
    <citation type="submission" date="2018-01" db="EMBL/GenBank/DDBJ databases">
        <title>Whole genome analyses suggest that Burkholderia sensu lato contains two further novel genera in the rhizoxinica-symbiotica group Mycetohabitans gen. nov., and Trinickia gen. nov.: implications for the evolution of diazotrophy and nodulation in the Burkholderiaceae.</title>
        <authorList>
            <person name="Estrada-de los Santos P."/>
            <person name="Palmer M."/>
            <person name="Chavez-Ramirez B."/>
            <person name="Beukes C."/>
            <person name="Steenkamp E.T."/>
            <person name="Hirsch A.M."/>
            <person name="Manyaka P."/>
            <person name="Maluk M."/>
            <person name="Lafos M."/>
            <person name="Crook M."/>
            <person name="Gross E."/>
            <person name="Simon M.F."/>
            <person name="Bueno dos Reis Junior F."/>
            <person name="Poole P.S."/>
            <person name="Venter S.N."/>
            <person name="James E.K."/>
        </authorList>
    </citation>
    <scope>NUCLEOTIDE SEQUENCE [LARGE SCALE GENOMIC DNA]</scope>
    <source>
        <strain evidence="1 2">GIMN1.004</strain>
    </source>
</reference>
<organism evidence="1 2">
    <name type="scientific">Trinickia dabaoshanensis</name>
    <dbReference type="NCBI Taxonomy" id="564714"/>
    <lineage>
        <taxon>Bacteria</taxon>
        <taxon>Pseudomonadati</taxon>
        <taxon>Pseudomonadota</taxon>
        <taxon>Betaproteobacteria</taxon>
        <taxon>Burkholderiales</taxon>
        <taxon>Burkholderiaceae</taxon>
        <taxon>Trinickia</taxon>
    </lineage>
</organism>
<dbReference type="AlphaFoldDB" id="A0A2N7VJ86"/>
<evidence type="ECO:0000313" key="1">
    <source>
        <dbReference type="EMBL" id="PMS17213.1"/>
    </source>
</evidence>
<evidence type="ECO:0008006" key="3">
    <source>
        <dbReference type="Google" id="ProtNLM"/>
    </source>
</evidence>
<dbReference type="EMBL" id="PNYA01000020">
    <property type="protein sequence ID" value="PMS17213.1"/>
    <property type="molecule type" value="Genomic_DNA"/>
</dbReference>
<evidence type="ECO:0000313" key="2">
    <source>
        <dbReference type="Proteomes" id="UP000235616"/>
    </source>
</evidence>
<accession>A0A2N7VJ86</accession>
<proteinExistence type="predicted"/>
<dbReference type="Gene3D" id="3.30.160.100">
    <property type="entry name" value="Ribosome hibernation promotion factor-like"/>
    <property type="match status" value="1"/>
</dbReference>
<gene>
    <name evidence="1" type="ORF">C0Z18_20835</name>
</gene>
<comment type="caution">
    <text evidence="1">The sequence shown here is derived from an EMBL/GenBank/DDBJ whole genome shotgun (WGS) entry which is preliminary data.</text>
</comment>